<proteinExistence type="predicted"/>
<evidence type="ECO:0000313" key="1">
    <source>
        <dbReference type="Proteomes" id="UP000829291"/>
    </source>
</evidence>
<dbReference type="RefSeq" id="XP_046596856.1">
    <property type="nucleotide sequence ID" value="XM_046740900.1"/>
</dbReference>
<protein>
    <submittedName>
        <fullName evidence="2">Uncharacterized protein LOC107224075 isoform X1</fullName>
    </submittedName>
</protein>
<gene>
    <name evidence="2" type="primary">LOC107224075</name>
</gene>
<name>A0ABM3G9A4_NEOLC</name>
<dbReference type="GeneID" id="107224075"/>
<organism evidence="1 2">
    <name type="scientific">Neodiprion lecontei</name>
    <name type="common">Redheaded pine sawfly</name>
    <dbReference type="NCBI Taxonomy" id="441921"/>
    <lineage>
        <taxon>Eukaryota</taxon>
        <taxon>Metazoa</taxon>
        <taxon>Ecdysozoa</taxon>
        <taxon>Arthropoda</taxon>
        <taxon>Hexapoda</taxon>
        <taxon>Insecta</taxon>
        <taxon>Pterygota</taxon>
        <taxon>Neoptera</taxon>
        <taxon>Endopterygota</taxon>
        <taxon>Hymenoptera</taxon>
        <taxon>Tenthredinoidea</taxon>
        <taxon>Diprionidae</taxon>
        <taxon>Diprioninae</taxon>
        <taxon>Neodiprion</taxon>
    </lineage>
</organism>
<sequence length="110" mass="12765">MEVVGRKSSSGLRPTDRHLLCTEHDCPYRNEIGKETYLRVTKWATWFHLLYTLKPWRLENSASSDGDDGDGEADLAFFKTKHGISDRIEALQEVWIYRTKTCDDITTEIK</sequence>
<accession>A0ABM3G9A4</accession>
<evidence type="ECO:0000313" key="2">
    <source>
        <dbReference type="RefSeq" id="XP_046596856.1"/>
    </source>
</evidence>
<keyword evidence="1" id="KW-1185">Reference proteome</keyword>
<reference evidence="2" key="1">
    <citation type="submission" date="2025-08" db="UniProtKB">
        <authorList>
            <consortium name="RefSeq"/>
        </authorList>
    </citation>
    <scope>IDENTIFICATION</scope>
    <source>
        <tissue evidence="2">Thorax and Abdomen</tissue>
    </source>
</reference>
<dbReference type="Proteomes" id="UP000829291">
    <property type="component" value="Chromosome 5"/>
</dbReference>